<reference evidence="1" key="1">
    <citation type="submission" date="2023-06" db="EMBL/GenBank/DDBJ databases">
        <title>Uncultivated large filamentous bacteria from sulfidic sediments reveal new species and different genomic features in energy metabolism and defense.</title>
        <authorList>
            <person name="Fonseca A."/>
        </authorList>
    </citation>
    <scope>NUCLEOTIDE SEQUENCE</scope>
    <source>
        <strain evidence="1">HSG4</strain>
    </source>
</reference>
<protein>
    <submittedName>
        <fullName evidence="1">AAA-like domain-containing protein</fullName>
    </submittedName>
</protein>
<evidence type="ECO:0000313" key="1">
    <source>
        <dbReference type="EMBL" id="MDM8562898.1"/>
    </source>
</evidence>
<evidence type="ECO:0000313" key="2">
    <source>
        <dbReference type="Proteomes" id="UP001171945"/>
    </source>
</evidence>
<dbReference type="InterPro" id="IPR027417">
    <property type="entry name" value="P-loop_NTPase"/>
</dbReference>
<dbReference type="Proteomes" id="UP001171945">
    <property type="component" value="Unassembled WGS sequence"/>
</dbReference>
<organism evidence="1 2">
    <name type="scientific">Candidatus Marithioploca araucensis</name>
    <dbReference type="NCBI Taxonomy" id="70273"/>
    <lineage>
        <taxon>Bacteria</taxon>
        <taxon>Pseudomonadati</taxon>
        <taxon>Pseudomonadota</taxon>
        <taxon>Gammaproteobacteria</taxon>
        <taxon>Thiotrichales</taxon>
        <taxon>Thiotrichaceae</taxon>
        <taxon>Candidatus Marithioploca</taxon>
    </lineage>
</organism>
<keyword evidence="2" id="KW-1185">Reference proteome</keyword>
<gene>
    <name evidence="1" type="ORF">QUF54_06040</name>
</gene>
<comment type="caution">
    <text evidence="1">The sequence shown here is derived from an EMBL/GenBank/DDBJ whole genome shotgun (WGS) entry which is preliminary data.</text>
</comment>
<dbReference type="SUPFAM" id="SSF52540">
    <property type="entry name" value="P-loop containing nucleoside triphosphate hydrolases"/>
    <property type="match status" value="1"/>
</dbReference>
<dbReference type="Pfam" id="PF14516">
    <property type="entry name" value="AAA_35"/>
    <property type="match status" value="1"/>
</dbReference>
<name>A0ABT7VTL6_9GAMM</name>
<sequence length="506" mass="59454">KLKQIIGFVEKGKYFTINRPRQFGKTTTLFLLAKQLNRRNDCMALKISFEGIDTETHQHVDRFVRLFLEMLSREFEFLQLLELAQFTRQYLENTNTLPLLSQFITKLKRDKLPQTSLVLLIDEVDKSSNNQLFLDFLSMLREKYLLQNEGRDHSFQSIILAGVHDIKTLKTKIRPDAKSGGYNSPWNIAIDFKVDLSFAPPEIETMLQDYSQDKQIQPDISAIAARLHYYTSGYPYLVSKLCKFIDEEIIPNRAEKNWSVDDVEAAFKMIVDNGYTTTLFDSLTKNLENNRELYELIFHIVINGNSLNFTIANPVINLAHLYGILKPSERGHCQIHNRIFEQRIYAYMLSKSMLTQYGDINGFGGPEYLTAEGLDVKLILQRFQAFMRENYSQQDRKFLEREGRLLFLAFLKPILNGRGFDFKEPTVADEQRMDLVITYQDKRYVIELKRWYGEKYHQRGLQQLSDYLDIYSLKKGYLLIYDFNKGKSYKEELIQFQDKEIFAVWV</sequence>
<accession>A0ABT7VTL6</accession>
<dbReference type="Gene3D" id="3.40.50.300">
    <property type="entry name" value="P-loop containing nucleotide triphosphate hydrolases"/>
    <property type="match status" value="1"/>
</dbReference>
<dbReference type="EMBL" id="JAUCGM010000340">
    <property type="protein sequence ID" value="MDM8562898.1"/>
    <property type="molecule type" value="Genomic_DNA"/>
</dbReference>
<feature type="non-terminal residue" evidence="1">
    <location>
        <position position="1"/>
    </location>
</feature>
<proteinExistence type="predicted"/>